<name>A0A6A2Y1S0_HIBSY</name>
<comment type="caution">
    <text evidence="4">The sequence shown here is derived from an EMBL/GenBank/DDBJ whole genome shotgun (WGS) entry which is preliminary data.</text>
</comment>
<evidence type="ECO:0000256" key="3">
    <source>
        <dbReference type="SAM" id="MobiDB-lite"/>
    </source>
</evidence>
<feature type="region of interest" description="Disordered" evidence="3">
    <location>
        <begin position="227"/>
        <end position="308"/>
    </location>
</feature>
<gene>
    <name evidence="4" type="ORF">F3Y22_tig00111769pilonHSYRG00687</name>
</gene>
<reference evidence="4" key="1">
    <citation type="submission" date="2019-09" db="EMBL/GenBank/DDBJ databases">
        <title>Draft genome information of white flower Hibiscus syriacus.</title>
        <authorList>
            <person name="Kim Y.-M."/>
        </authorList>
    </citation>
    <scope>NUCLEOTIDE SEQUENCE [LARGE SCALE GENOMIC DNA]</scope>
    <source>
        <strain evidence="4">YM2019G1</strain>
    </source>
</reference>
<feature type="region of interest" description="Disordered" evidence="3">
    <location>
        <begin position="20"/>
        <end position="42"/>
    </location>
</feature>
<evidence type="ECO:0000313" key="5">
    <source>
        <dbReference type="Proteomes" id="UP000436088"/>
    </source>
</evidence>
<dbReference type="Proteomes" id="UP000436088">
    <property type="component" value="Unassembled WGS sequence"/>
</dbReference>
<comment type="similarity">
    <text evidence="2">Belongs to the IQD family.</text>
</comment>
<feature type="compositionally biased region" description="Low complexity" evidence="3">
    <location>
        <begin position="21"/>
        <end position="31"/>
    </location>
</feature>
<protein>
    <submittedName>
        <fullName evidence="4">DNA repair ATPase-related family protein</fullName>
    </submittedName>
</protein>
<keyword evidence="5" id="KW-1185">Reference proteome</keyword>
<evidence type="ECO:0000313" key="4">
    <source>
        <dbReference type="EMBL" id="KAE8674255.1"/>
    </source>
</evidence>
<dbReference type="GO" id="GO:0005516">
    <property type="term" value="F:calmodulin binding"/>
    <property type="evidence" value="ECO:0007669"/>
    <property type="project" value="UniProtKB-KW"/>
</dbReference>
<feature type="compositionally biased region" description="Basic residues" evidence="3">
    <location>
        <begin position="32"/>
        <end position="42"/>
    </location>
</feature>
<dbReference type="PANTHER" id="PTHR32295">
    <property type="entry name" value="IQ-DOMAIN 5-RELATED"/>
    <property type="match status" value="1"/>
</dbReference>
<proteinExistence type="inferred from homology"/>
<dbReference type="EMBL" id="VEPZ02001421">
    <property type="protein sequence ID" value="KAE8674255.1"/>
    <property type="molecule type" value="Genomic_DNA"/>
</dbReference>
<feature type="compositionally biased region" description="Basic and acidic residues" evidence="3">
    <location>
        <begin position="287"/>
        <end position="308"/>
    </location>
</feature>
<evidence type="ECO:0000256" key="1">
    <source>
        <dbReference type="ARBA" id="ARBA00022860"/>
    </source>
</evidence>
<dbReference type="PROSITE" id="PS50096">
    <property type="entry name" value="IQ"/>
    <property type="match status" value="1"/>
</dbReference>
<feature type="compositionally biased region" description="Polar residues" evidence="3">
    <location>
        <begin position="242"/>
        <end position="252"/>
    </location>
</feature>
<keyword evidence="1" id="KW-0112">Calmodulin-binding</keyword>
<sequence length="308" mass="35088">MGSGNVLKTIIKIVKDDSSKQVKGSSASSKSKGSKWKKHQRKTRFISRDANALGIPIEDLAAIRIQTAFRAYRARKTLRRLKGTVRLQTKTQTHYIKKQATTTLDYVHFWSNIQTQIRARRMCMVTEGHRRQKKIANQLKLEAKMHELEVEWSGGPDTKEEVLTKIQQKEAAAVKRERTMAYAFSHQWRAPNSINNGISSYKLANANWGWSWVERWIAVRPWERRFPTPSVTTKSTPKKPQNKQTSKASKNSDSPKPKASLSAKPPLSNGKGTVKPRRLSYPGAEKPAARRENTKAEKLNIEKEEITT</sequence>
<organism evidence="4 5">
    <name type="scientific">Hibiscus syriacus</name>
    <name type="common">Rose of Sharon</name>
    <dbReference type="NCBI Taxonomy" id="106335"/>
    <lineage>
        <taxon>Eukaryota</taxon>
        <taxon>Viridiplantae</taxon>
        <taxon>Streptophyta</taxon>
        <taxon>Embryophyta</taxon>
        <taxon>Tracheophyta</taxon>
        <taxon>Spermatophyta</taxon>
        <taxon>Magnoliopsida</taxon>
        <taxon>eudicotyledons</taxon>
        <taxon>Gunneridae</taxon>
        <taxon>Pentapetalae</taxon>
        <taxon>rosids</taxon>
        <taxon>malvids</taxon>
        <taxon>Malvales</taxon>
        <taxon>Malvaceae</taxon>
        <taxon>Malvoideae</taxon>
        <taxon>Hibiscus</taxon>
    </lineage>
</organism>
<dbReference type="PANTHER" id="PTHR32295:SF93">
    <property type="entry name" value="PROTEIN IQ-DOMAIN 9"/>
    <property type="match status" value="1"/>
</dbReference>
<dbReference type="AlphaFoldDB" id="A0A6A2Y1S0"/>
<feature type="compositionally biased region" description="Low complexity" evidence="3">
    <location>
        <begin position="257"/>
        <end position="268"/>
    </location>
</feature>
<evidence type="ECO:0000256" key="2">
    <source>
        <dbReference type="ARBA" id="ARBA00024341"/>
    </source>
</evidence>
<accession>A0A6A2Y1S0</accession>